<evidence type="ECO:0000313" key="3">
    <source>
        <dbReference type="EnsemblProtists" id="EOD34200"/>
    </source>
</evidence>
<dbReference type="KEGG" id="ehx:EMIHUDRAFT_201849"/>
<protein>
    <submittedName>
        <fullName evidence="3">Uncharacterized protein</fullName>
    </submittedName>
</protein>
<proteinExistence type="predicted"/>
<reference evidence="3" key="2">
    <citation type="submission" date="2024-10" db="UniProtKB">
        <authorList>
            <consortium name="EnsemblProtists"/>
        </authorList>
    </citation>
    <scope>IDENTIFICATION</scope>
</reference>
<reference evidence="4" key="1">
    <citation type="journal article" date="2013" name="Nature">
        <title>Pan genome of the phytoplankton Emiliania underpins its global distribution.</title>
        <authorList>
            <person name="Read B.A."/>
            <person name="Kegel J."/>
            <person name="Klute M.J."/>
            <person name="Kuo A."/>
            <person name="Lefebvre S.C."/>
            <person name="Maumus F."/>
            <person name="Mayer C."/>
            <person name="Miller J."/>
            <person name="Monier A."/>
            <person name="Salamov A."/>
            <person name="Young J."/>
            <person name="Aguilar M."/>
            <person name="Claverie J.M."/>
            <person name="Frickenhaus S."/>
            <person name="Gonzalez K."/>
            <person name="Herman E.K."/>
            <person name="Lin Y.C."/>
            <person name="Napier J."/>
            <person name="Ogata H."/>
            <person name="Sarno A.F."/>
            <person name="Shmutz J."/>
            <person name="Schroeder D."/>
            <person name="de Vargas C."/>
            <person name="Verret F."/>
            <person name="von Dassow P."/>
            <person name="Valentin K."/>
            <person name="Van de Peer Y."/>
            <person name="Wheeler G."/>
            <person name="Dacks J.B."/>
            <person name="Delwiche C.F."/>
            <person name="Dyhrman S.T."/>
            <person name="Glockner G."/>
            <person name="John U."/>
            <person name="Richards T."/>
            <person name="Worden A.Z."/>
            <person name="Zhang X."/>
            <person name="Grigoriev I.V."/>
            <person name="Allen A.E."/>
            <person name="Bidle K."/>
            <person name="Borodovsky M."/>
            <person name="Bowler C."/>
            <person name="Brownlee C."/>
            <person name="Cock J.M."/>
            <person name="Elias M."/>
            <person name="Gladyshev V.N."/>
            <person name="Groth M."/>
            <person name="Guda C."/>
            <person name="Hadaegh A."/>
            <person name="Iglesias-Rodriguez M.D."/>
            <person name="Jenkins J."/>
            <person name="Jones B.M."/>
            <person name="Lawson T."/>
            <person name="Leese F."/>
            <person name="Lindquist E."/>
            <person name="Lobanov A."/>
            <person name="Lomsadze A."/>
            <person name="Malik S.B."/>
            <person name="Marsh M.E."/>
            <person name="Mackinder L."/>
            <person name="Mock T."/>
            <person name="Mueller-Roeber B."/>
            <person name="Pagarete A."/>
            <person name="Parker M."/>
            <person name="Probert I."/>
            <person name="Quesneville H."/>
            <person name="Raines C."/>
            <person name="Rensing S.A."/>
            <person name="Riano-Pachon D.M."/>
            <person name="Richier S."/>
            <person name="Rokitta S."/>
            <person name="Shiraiwa Y."/>
            <person name="Soanes D.M."/>
            <person name="van der Giezen M."/>
            <person name="Wahlund T.M."/>
            <person name="Williams B."/>
            <person name="Wilson W."/>
            <person name="Wolfe G."/>
            <person name="Wurch L.L."/>
        </authorList>
    </citation>
    <scope>NUCLEOTIDE SEQUENCE</scope>
</reference>
<dbReference type="HOGENOM" id="CLU_553704_0_0_1"/>
<dbReference type="Proteomes" id="UP000013827">
    <property type="component" value="Unassembled WGS sequence"/>
</dbReference>
<keyword evidence="4" id="KW-1185">Reference proteome</keyword>
<dbReference type="AlphaFoldDB" id="A0A0D3KEL5"/>
<keyword evidence="1" id="KW-0175">Coiled coil</keyword>
<feature type="region of interest" description="Disordered" evidence="2">
    <location>
        <begin position="449"/>
        <end position="493"/>
    </location>
</feature>
<dbReference type="GeneID" id="17279471"/>
<evidence type="ECO:0000256" key="1">
    <source>
        <dbReference type="SAM" id="Coils"/>
    </source>
</evidence>
<accession>A0A0D3KEL5</accession>
<dbReference type="EnsemblProtists" id="EOD34200">
    <property type="protein sequence ID" value="EOD34200"/>
    <property type="gene ID" value="EMIHUDRAFT_201849"/>
</dbReference>
<name>A0A0D3KEL5_EMIH1</name>
<evidence type="ECO:0000313" key="4">
    <source>
        <dbReference type="Proteomes" id="UP000013827"/>
    </source>
</evidence>
<feature type="coiled-coil region" evidence="1">
    <location>
        <begin position="107"/>
        <end position="159"/>
    </location>
</feature>
<dbReference type="PaxDb" id="2903-EOD34200"/>
<organism evidence="3 4">
    <name type="scientific">Emiliania huxleyi (strain CCMP1516)</name>
    <dbReference type="NCBI Taxonomy" id="280463"/>
    <lineage>
        <taxon>Eukaryota</taxon>
        <taxon>Haptista</taxon>
        <taxon>Haptophyta</taxon>
        <taxon>Prymnesiophyceae</taxon>
        <taxon>Isochrysidales</taxon>
        <taxon>Noelaerhabdaceae</taxon>
        <taxon>Emiliania</taxon>
    </lineage>
</organism>
<dbReference type="RefSeq" id="XP_005786629.1">
    <property type="nucleotide sequence ID" value="XM_005786572.1"/>
</dbReference>
<sequence>MSSFLHLSRPVIHGGFTLWLRDACDQNVSPPAGGLKAWAGAAEIIAAAARGSAQNLATFGSNGRADLTELRLNSLSAPAFDTSLTLHFELQPPLPGVALPPPLRVKYSDLKSLNAREQERRAQQRQQAEAQARLQAEKLHALQELSEHFERARQQLSAEPAQPGGDAVQGGGRKVEEVGELVRAAVAGSGGDGTDKHWLQAFLQGLGTAWADLAAVEGLAGHRRAETSLLARSGLRDSEQAFAREAEAQPHSGLLGVVAQLFEVQNVGDEAVSRTLAGLLSTLTRRDLSSLLCRTYRAAQLVAQQARQRQLKLSYRNIPEQPYRGANSMGPPAMNGVPFAMLPDAQQRRELLRAFIITELRETIVVRSKNDAELYMQGLARMLNTSLGPAHFGVGQSEVVGWDRAMGSLASELRTVRGEIEKWRNTMALHTNAMEQLQQQALRQYGTRLPLPQQPSDGRTRKRARPPEPTPSGAYPPGGGGSSHSGILREDLD</sequence>
<evidence type="ECO:0000256" key="2">
    <source>
        <dbReference type="SAM" id="MobiDB-lite"/>
    </source>
</evidence>